<evidence type="ECO:0000256" key="1">
    <source>
        <dbReference type="ARBA" id="ARBA00001946"/>
    </source>
</evidence>
<dbReference type="InterPro" id="IPR016055">
    <property type="entry name" value="A-D-PHexomutase_a/b/a-I/II/III"/>
</dbReference>
<keyword evidence="10" id="KW-0119">Carbohydrate metabolism</keyword>
<gene>
    <name evidence="14" type="ORF">PPACK8108_LOCUS22151</name>
</gene>
<evidence type="ECO:0000259" key="13">
    <source>
        <dbReference type="Pfam" id="PF02880"/>
    </source>
</evidence>
<feature type="domain" description="Alpha-D-phosphohexomutase alpha/beta/alpha" evidence="12">
    <location>
        <begin position="202"/>
        <end position="314"/>
    </location>
</feature>
<comment type="caution">
    <text evidence="14">The sequence shown here is derived from an EMBL/GenBank/DDBJ whole genome shotgun (WGS) entry which is preliminary data.</text>
</comment>
<evidence type="ECO:0000256" key="4">
    <source>
        <dbReference type="ARBA" id="ARBA00022490"/>
    </source>
</evidence>
<evidence type="ECO:0000256" key="5">
    <source>
        <dbReference type="ARBA" id="ARBA00022526"/>
    </source>
</evidence>
<dbReference type="FunFam" id="3.40.120.10:FF:000035">
    <property type="entry name" value="Pgm3p"/>
    <property type="match status" value="1"/>
</dbReference>
<keyword evidence="7" id="KW-0479">Metal-binding</keyword>
<dbReference type="GO" id="GO:0006166">
    <property type="term" value="P:purine ribonucleoside salvage"/>
    <property type="evidence" value="ECO:0007669"/>
    <property type="project" value="TreeGrafter"/>
</dbReference>
<evidence type="ECO:0000256" key="10">
    <source>
        <dbReference type="ARBA" id="ARBA00023277"/>
    </source>
</evidence>
<dbReference type="Gene3D" id="3.40.120.10">
    <property type="entry name" value="Alpha-D-Glucose-1,6-Bisphosphate, subunit A, domain 3"/>
    <property type="match status" value="3"/>
</dbReference>
<evidence type="ECO:0000313" key="15">
    <source>
        <dbReference type="Proteomes" id="UP001153365"/>
    </source>
</evidence>
<dbReference type="InterPro" id="IPR005845">
    <property type="entry name" value="A-D-PHexomutase_a/b/a-II"/>
</dbReference>
<keyword evidence="15" id="KW-1185">Reference proteome</keyword>
<dbReference type="GO" id="GO:0000287">
    <property type="term" value="F:magnesium ion binding"/>
    <property type="evidence" value="ECO:0007669"/>
    <property type="project" value="InterPro"/>
</dbReference>
<comment type="subcellular location">
    <subcellularLocation>
        <location evidence="2">Cytoplasm</location>
    </subcellularLocation>
</comment>
<dbReference type="Pfam" id="PF02878">
    <property type="entry name" value="PGM_PMM_I"/>
    <property type="match status" value="1"/>
</dbReference>
<organism evidence="14 15">
    <name type="scientific">Phakopsora pachyrhizi</name>
    <name type="common">Asian soybean rust disease fungus</name>
    <dbReference type="NCBI Taxonomy" id="170000"/>
    <lineage>
        <taxon>Eukaryota</taxon>
        <taxon>Fungi</taxon>
        <taxon>Dikarya</taxon>
        <taxon>Basidiomycota</taxon>
        <taxon>Pucciniomycotina</taxon>
        <taxon>Pucciniomycetes</taxon>
        <taxon>Pucciniales</taxon>
        <taxon>Phakopsoraceae</taxon>
        <taxon>Phakopsora</taxon>
    </lineage>
</organism>
<dbReference type="GO" id="GO:0005737">
    <property type="term" value="C:cytoplasm"/>
    <property type="evidence" value="ECO:0007669"/>
    <property type="project" value="UniProtKB-SubCell"/>
</dbReference>
<name>A0AAV0BJ81_PHAPC</name>
<dbReference type="Pfam" id="PF02879">
    <property type="entry name" value="PGM_PMM_II"/>
    <property type="match status" value="1"/>
</dbReference>
<keyword evidence="9" id="KW-0413">Isomerase</keyword>
<dbReference type="InterPro" id="IPR005846">
    <property type="entry name" value="A-D-PHexomutase_a/b/a-III"/>
</dbReference>
<evidence type="ECO:0000259" key="12">
    <source>
        <dbReference type="Pfam" id="PF02879"/>
    </source>
</evidence>
<keyword evidence="6" id="KW-0597">Phosphoprotein</keyword>
<comment type="similarity">
    <text evidence="3">Belongs to the phosphohexose mutase family.</text>
</comment>
<dbReference type="SUPFAM" id="SSF53738">
    <property type="entry name" value="Phosphoglucomutase, first 3 domains"/>
    <property type="match status" value="3"/>
</dbReference>
<dbReference type="GO" id="GO:0006006">
    <property type="term" value="P:glucose metabolic process"/>
    <property type="evidence" value="ECO:0007669"/>
    <property type="project" value="UniProtKB-KW"/>
</dbReference>
<sequence length="604" mass="67016">MAEVRNPKTRKEIEDLSVKDERAELSSRLQKRISFGTAGLRARMSAGFACMNDLIVIQTSQGLAKYLIHQNSEAAQKGVVVGHDHRHNSKRFASLACVAFVRSGLKCYLLKGYVATPLVPFGVKHLGAVAGVMITASHNPAADNGYKLYYSNAVQIISPHDVEIAASIEKNLEVEEEAWDLDLIERSRGGLCIDLTDEIKEKYFECILEVNKRPPEVNFQSPVKFIYTPIHGVGFDFVARAFEQAGFNKGSLNVVTEQKDPDPDFSTVKFPNPEEKGALDLAMGLGESIYRANPDKVVIILANDPDADRFCAAEWNGKSWDVFTGDQIGAILGVWIFRKYQKSGKDVGKILTCFLVVAVSLSHTLFLAKLAMLASTASSKLLAEVARREGFKFKETLTGFKYLGNSALELEKNGYNVPFAYEEALGYMCGTSIRDKDGISALVSWAELCSEIAESGDMVSEYLGEIYRTKNPSKLERRFRKLRFVDTHFDFTGADRNTLLTTIKYPSTLGSYPITSIRDLTIGYDTEYPPSFIPELPTSTSTQMITFKIDGKQAELVLTLRTSGTEAWKLKYYVEGRASDPNIAKKIVDGVVDALKNDWGLARL</sequence>
<dbReference type="GO" id="GO:0008973">
    <property type="term" value="F:phosphopentomutase activity"/>
    <property type="evidence" value="ECO:0007669"/>
    <property type="project" value="TreeGrafter"/>
</dbReference>
<evidence type="ECO:0000256" key="9">
    <source>
        <dbReference type="ARBA" id="ARBA00023235"/>
    </source>
</evidence>
<comment type="cofactor">
    <cofactor evidence="1">
        <name>Mg(2+)</name>
        <dbReference type="ChEBI" id="CHEBI:18420"/>
    </cofactor>
</comment>
<reference evidence="14" key="1">
    <citation type="submission" date="2022-06" db="EMBL/GenBank/DDBJ databases">
        <authorList>
            <consortium name="SYNGENTA / RWTH Aachen University"/>
        </authorList>
    </citation>
    <scope>NUCLEOTIDE SEQUENCE</scope>
</reference>
<evidence type="ECO:0000259" key="11">
    <source>
        <dbReference type="Pfam" id="PF02878"/>
    </source>
</evidence>
<evidence type="ECO:0000256" key="7">
    <source>
        <dbReference type="ARBA" id="ARBA00022723"/>
    </source>
</evidence>
<dbReference type="InterPro" id="IPR005844">
    <property type="entry name" value="A-D-PHexomutase_a/b/a-I"/>
</dbReference>
<dbReference type="PROSITE" id="PS00710">
    <property type="entry name" value="PGM_PMM"/>
    <property type="match status" value="1"/>
</dbReference>
<accession>A0AAV0BJ81</accession>
<evidence type="ECO:0000256" key="6">
    <source>
        <dbReference type="ARBA" id="ARBA00022553"/>
    </source>
</evidence>
<keyword evidence="4" id="KW-0963">Cytoplasm</keyword>
<dbReference type="CDD" id="cd05799">
    <property type="entry name" value="PGM2"/>
    <property type="match status" value="1"/>
</dbReference>
<proteinExistence type="inferred from homology"/>
<keyword evidence="5" id="KW-0313">Glucose metabolism</keyword>
<dbReference type="AlphaFoldDB" id="A0AAV0BJ81"/>
<dbReference type="GO" id="GO:0005634">
    <property type="term" value="C:nucleus"/>
    <property type="evidence" value="ECO:0007669"/>
    <property type="project" value="TreeGrafter"/>
</dbReference>
<evidence type="ECO:0000313" key="14">
    <source>
        <dbReference type="EMBL" id="CAH7687371.1"/>
    </source>
</evidence>
<dbReference type="InterPro" id="IPR016066">
    <property type="entry name" value="A-D-PHexomutase_CS"/>
</dbReference>
<dbReference type="PANTHER" id="PTHR45745">
    <property type="entry name" value="PHOSPHOMANNOMUTASE 45A"/>
    <property type="match status" value="1"/>
</dbReference>
<dbReference type="EMBL" id="CALTRL010005863">
    <property type="protein sequence ID" value="CAH7687371.1"/>
    <property type="molecule type" value="Genomic_DNA"/>
</dbReference>
<evidence type="ECO:0000256" key="3">
    <source>
        <dbReference type="ARBA" id="ARBA00010231"/>
    </source>
</evidence>
<keyword evidence="8" id="KW-0460">Magnesium</keyword>
<dbReference type="PANTHER" id="PTHR45745:SF1">
    <property type="entry name" value="PHOSPHOGLUCOMUTASE 2B-RELATED"/>
    <property type="match status" value="1"/>
</dbReference>
<evidence type="ECO:0000256" key="8">
    <source>
        <dbReference type="ARBA" id="ARBA00022842"/>
    </source>
</evidence>
<feature type="domain" description="Alpha-D-phosphohexomutase alpha/beta/alpha" evidence="13">
    <location>
        <begin position="371"/>
        <end position="466"/>
    </location>
</feature>
<protein>
    <submittedName>
        <fullName evidence="14">Phosphoglucomutase-2</fullName>
    </submittedName>
</protein>
<evidence type="ECO:0000256" key="2">
    <source>
        <dbReference type="ARBA" id="ARBA00004496"/>
    </source>
</evidence>
<dbReference type="Pfam" id="PF02880">
    <property type="entry name" value="PGM_PMM_III"/>
    <property type="match status" value="1"/>
</dbReference>
<feature type="domain" description="Alpha-D-phosphohexomutase alpha/beta/alpha" evidence="11">
    <location>
        <begin position="33"/>
        <end position="173"/>
    </location>
</feature>
<dbReference type="Proteomes" id="UP001153365">
    <property type="component" value="Unassembled WGS sequence"/>
</dbReference>